<accession>A0A974NXJ1</accession>
<dbReference type="InterPro" id="IPR000182">
    <property type="entry name" value="GNAT_dom"/>
</dbReference>
<dbReference type="Pfam" id="PF13302">
    <property type="entry name" value="Acetyltransf_3"/>
    <property type="match status" value="1"/>
</dbReference>
<proteinExistence type="predicted"/>
<dbReference type="SUPFAM" id="SSF55729">
    <property type="entry name" value="Acyl-CoA N-acyltransferases (Nat)"/>
    <property type="match status" value="1"/>
</dbReference>
<reference evidence="3" key="1">
    <citation type="submission" date="2020-09" db="EMBL/GenBank/DDBJ databases">
        <title>Sphingomonas sp., a new species isolated from pork steak.</title>
        <authorList>
            <person name="Heidler von Heilborn D."/>
        </authorList>
    </citation>
    <scope>NUCLEOTIDE SEQUENCE [LARGE SCALE GENOMIC DNA]</scope>
</reference>
<feature type="domain" description="N-acetyltransferase" evidence="1">
    <location>
        <begin position="30"/>
        <end position="198"/>
    </location>
</feature>
<evidence type="ECO:0000313" key="2">
    <source>
        <dbReference type="EMBL" id="QQV78693.1"/>
    </source>
</evidence>
<dbReference type="PROSITE" id="PS51186">
    <property type="entry name" value="GNAT"/>
    <property type="match status" value="1"/>
</dbReference>
<dbReference type="GO" id="GO:0016747">
    <property type="term" value="F:acyltransferase activity, transferring groups other than amino-acyl groups"/>
    <property type="evidence" value="ECO:0007669"/>
    <property type="project" value="InterPro"/>
</dbReference>
<keyword evidence="3" id="KW-1185">Reference proteome</keyword>
<gene>
    <name evidence="2" type="ORF">H5J25_08915</name>
</gene>
<dbReference type="KEGG" id="sari:H5J25_08915"/>
<dbReference type="Proteomes" id="UP000595894">
    <property type="component" value="Chromosome"/>
</dbReference>
<protein>
    <submittedName>
        <fullName evidence="2">GNAT family N-acetyltransferase</fullName>
    </submittedName>
</protein>
<organism evidence="2 3">
    <name type="scientific">Sphingomonas aliaeris</name>
    <dbReference type="NCBI Taxonomy" id="2759526"/>
    <lineage>
        <taxon>Bacteria</taxon>
        <taxon>Pseudomonadati</taxon>
        <taxon>Pseudomonadota</taxon>
        <taxon>Alphaproteobacteria</taxon>
        <taxon>Sphingomonadales</taxon>
        <taxon>Sphingomonadaceae</taxon>
        <taxon>Sphingomonas</taxon>
    </lineage>
</organism>
<dbReference type="CDD" id="cd04301">
    <property type="entry name" value="NAT_SF"/>
    <property type="match status" value="1"/>
</dbReference>
<dbReference type="EMBL" id="CP061035">
    <property type="protein sequence ID" value="QQV78693.1"/>
    <property type="molecule type" value="Genomic_DNA"/>
</dbReference>
<dbReference type="InterPro" id="IPR051531">
    <property type="entry name" value="N-acetyltransferase"/>
</dbReference>
<sequence>MFRRPHLSRAARGEIARRMTQGVAVETERLILRAPVAADRPVLHAMWADPQVMATLGPVKSAADSDATIERHRGYGRVGLGFWVVERRDTGEAIGFCGLKPGAEDTPIAGEVEIGWLIARDHWRQGFAREASAATLDWAWANTDAPRVVAITAARNLPSQALMSELGMQRLHDLDFIHPAHARNPALRETVVFAIDRPDAS</sequence>
<name>A0A974NXJ1_9SPHN</name>
<dbReference type="PANTHER" id="PTHR43792:SF1">
    <property type="entry name" value="N-ACETYLTRANSFERASE DOMAIN-CONTAINING PROTEIN"/>
    <property type="match status" value="1"/>
</dbReference>
<evidence type="ECO:0000313" key="3">
    <source>
        <dbReference type="Proteomes" id="UP000595894"/>
    </source>
</evidence>
<dbReference type="Gene3D" id="3.40.630.30">
    <property type="match status" value="1"/>
</dbReference>
<dbReference type="AlphaFoldDB" id="A0A974NXJ1"/>
<dbReference type="InterPro" id="IPR016181">
    <property type="entry name" value="Acyl_CoA_acyltransferase"/>
</dbReference>
<evidence type="ECO:0000259" key="1">
    <source>
        <dbReference type="PROSITE" id="PS51186"/>
    </source>
</evidence>
<dbReference type="PANTHER" id="PTHR43792">
    <property type="entry name" value="GNAT FAMILY, PUTATIVE (AFU_ORTHOLOGUE AFUA_3G00765)-RELATED-RELATED"/>
    <property type="match status" value="1"/>
</dbReference>